<dbReference type="InterPro" id="IPR000780">
    <property type="entry name" value="CheR_MeTrfase"/>
</dbReference>
<comment type="catalytic activity">
    <reaction evidence="1">
        <text>L-glutamyl-[protein] + S-adenosyl-L-methionine = [protein]-L-glutamate 5-O-methyl ester + S-adenosyl-L-homocysteine</text>
        <dbReference type="Rhea" id="RHEA:24452"/>
        <dbReference type="Rhea" id="RHEA-COMP:10208"/>
        <dbReference type="Rhea" id="RHEA-COMP:10311"/>
        <dbReference type="ChEBI" id="CHEBI:29973"/>
        <dbReference type="ChEBI" id="CHEBI:57856"/>
        <dbReference type="ChEBI" id="CHEBI:59789"/>
        <dbReference type="ChEBI" id="CHEBI:82795"/>
        <dbReference type="EC" id="2.1.1.80"/>
    </reaction>
</comment>
<dbReference type="PRINTS" id="PR00996">
    <property type="entry name" value="CHERMTFRASE"/>
</dbReference>
<feature type="domain" description="CheR-type methyltransferase" evidence="6">
    <location>
        <begin position="11"/>
        <end position="294"/>
    </location>
</feature>
<dbReference type="SMART" id="SM00138">
    <property type="entry name" value="MeTrc"/>
    <property type="match status" value="1"/>
</dbReference>
<evidence type="ECO:0000313" key="7">
    <source>
        <dbReference type="EMBL" id="GIH99860.1"/>
    </source>
</evidence>
<reference evidence="7" key="1">
    <citation type="submission" date="2021-01" db="EMBL/GenBank/DDBJ databases">
        <title>Whole genome shotgun sequence of Planobispora takensis NBRC 109077.</title>
        <authorList>
            <person name="Komaki H."/>
            <person name="Tamura T."/>
        </authorList>
    </citation>
    <scope>NUCLEOTIDE SEQUENCE</scope>
    <source>
        <strain evidence="7">NBRC 109077</strain>
    </source>
</reference>
<protein>
    <recommendedName>
        <fullName evidence="2">protein-glutamate O-methyltransferase</fullName>
        <ecNumber evidence="2">2.1.1.80</ecNumber>
    </recommendedName>
</protein>
<dbReference type="AlphaFoldDB" id="A0A8J3WS27"/>
<dbReference type="PROSITE" id="PS50123">
    <property type="entry name" value="CHER"/>
    <property type="match status" value="1"/>
</dbReference>
<evidence type="ECO:0000256" key="4">
    <source>
        <dbReference type="ARBA" id="ARBA00022679"/>
    </source>
</evidence>
<comment type="caution">
    <text evidence="7">The sequence shown here is derived from an EMBL/GenBank/DDBJ whole genome shotgun (WGS) entry which is preliminary data.</text>
</comment>
<dbReference type="Pfam" id="PF03705">
    <property type="entry name" value="CheR_N"/>
    <property type="match status" value="1"/>
</dbReference>
<evidence type="ECO:0000256" key="3">
    <source>
        <dbReference type="ARBA" id="ARBA00022603"/>
    </source>
</evidence>
<dbReference type="SUPFAM" id="SSF47757">
    <property type="entry name" value="Chemotaxis receptor methyltransferase CheR, N-terminal domain"/>
    <property type="match status" value="1"/>
</dbReference>
<gene>
    <name evidence="7" type="ORF">Pta02_18690</name>
</gene>
<dbReference type="GO" id="GO:0032259">
    <property type="term" value="P:methylation"/>
    <property type="evidence" value="ECO:0007669"/>
    <property type="project" value="UniProtKB-KW"/>
</dbReference>
<evidence type="ECO:0000256" key="5">
    <source>
        <dbReference type="ARBA" id="ARBA00022691"/>
    </source>
</evidence>
<dbReference type="EMBL" id="BOOK01000012">
    <property type="protein sequence ID" value="GIH99860.1"/>
    <property type="molecule type" value="Genomic_DNA"/>
</dbReference>
<evidence type="ECO:0000256" key="2">
    <source>
        <dbReference type="ARBA" id="ARBA00012534"/>
    </source>
</evidence>
<dbReference type="Proteomes" id="UP000634476">
    <property type="component" value="Unassembled WGS sequence"/>
</dbReference>
<dbReference type="InterPro" id="IPR022642">
    <property type="entry name" value="CheR_C"/>
</dbReference>
<evidence type="ECO:0000256" key="1">
    <source>
        <dbReference type="ARBA" id="ARBA00001541"/>
    </source>
</evidence>
<organism evidence="7 8">
    <name type="scientific">Planobispora takensis</name>
    <dbReference type="NCBI Taxonomy" id="1367882"/>
    <lineage>
        <taxon>Bacteria</taxon>
        <taxon>Bacillati</taxon>
        <taxon>Actinomycetota</taxon>
        <taxon>Actinomycetes</taxon>
        <taxon>Streptosporangiales</taxon>
        <taxon>Streptosporangiaceae</taxon>
        <taxon>Planobispora</taxon>
    </lineage>
</organism>
<dbReference type="GO" id="GO:0008983">
    <property type="term" value="F:protein-glutamate O-methyltransferase activity"/>
    <property type="evidence" value="ECO:0007669"/>
    <property type="project" value="UniProtKB-EC"/>
</dbReference>
<dbReference type="InterPro" id="IPR029063">
    <property type="entry name" value="SAM-dependent_MTases_sf"/>
</dbReference>
<accession>A0A8J3WS27</accession>
<dbReference type="Gene3D" id="3.40.50.150">
    <property type="entry name" value="Vaccinia Virus protein VP39"/>
    <property type="match status" value="1"/>
</dbReference>
<keyword evidence="5" id="KW-0949">S-adenosyl-L-methionine</keyword>
<evidence type="ECO:0000313" key="8">
    <source>
        <dbReference type="Proteomes" id="UP000634476"/>
    </source>
</evidence>
<name>A0A8J3WS27_9ACTN</name>
<dbReference type="InterPro" id="IPR036804">
    <property type="entry name" value="CheR_N_sf"/>
</dbReference>
<sequence>MNMTVTSGDSGTEGGFVLSDTDFERFREFFYRRTGIQFAPSKRYFVDKRVGACIQDSGEGDFASWFSSIRLGIRPELVQKMINQLTVNETYFLREDYQFDSLLNSVLPSVMTQRARTGQTGPVRILSLPCSTGEEPYSIALRLLEEWPLIDSVDVEIHAADIDTNVLAHAQRGIYGTRSLQRVPPTWLARHFAPTGGGYHQISADIRSAISFAQINITDTEQMRSFEMFDVIFCRNVLIYFDELSSRRAAENLYGALRPGGYLFLGHSESMSRISPIFAPCRLPEGLVYQRPTTGVTR</sequence>
<keyword evidence="8" id="KW-1185">Reference proteome</keyword>
<keyword evidence="3 7" id="KW-0489">Methyltransferase</keyword>
<dbReference type="PANTHER" id="PTHR24422">
    <property type="entry name" value="CHEMOTAXIS PROTEIN METHYLTRANSFERASE"/>
    <property type="match status" value="1"/>
</dbReference>
<dbReference type="Gene3D" id="1.10.155.10">
    <property type="entry name" value="Chemotaxis receptor methyltransferase CheR, N-terminal domain"/>
    <property type="match status" value="1"/>
</dbReference>
<dbReference type="InterPro" id="IPR050903">
    <property type="entry name" value="Bact_Chemotaxis_MeTrfase"/>
</dbReference>
<dbReference type="EC" id="2.1.1.80" evidence="2"/>
<keyword evidence="4" id="KW-0808">Transferase</keyword>
<dbReference type="CDD" id="cd02440">
    <property type="entry name" value="AdoMet_MTases"/>
    <property type="match status" value="1"/>
</dbReference>
<dbReference type="PANTHER" id="PTHR24422:SF10">
    <property type="entry name" value="CHEMOTAXIS PROTEIN METHYLTRANSFERASE 2"/>
    <property type="match status" value="1"/>
</dbReference>
<dbReference type="RefSeq" id="WP_203874301.1">
    <property type="nucleotide sequence ID" value="NZ_BOOK01000012.1"/>
</dbReference>
<evidence type="ECO:0000259" key="6">
    <source>
        <dbReference type="PROSITE" id="PS50123"/>
    </source>
</evidence>
<dbReference type="Pfam" id="PF01739">
    <property type="entry name" value="CheR"/>
    <property type="match status" value="1"/>
</dbReference>
<proteinExistence type="predicted"/>
<dbReference type="InterPro" id="IPR022641">
    <property type="entry name" value="CheR_N"/>
</dbReference>
<dbReference type="SUPFAM" id="SSF53335">
    <property type="entry name" value="S-adenosyl-L-methionine-dependent methyltransferases"/>
    <property type="match status" value="1"/>
</dbReference>